<keyword evidence="1" id="KW-0472">Membrane</keyword>
<evidence type="ECO:0000256" key="1">
    <source>
        <dbReference type="SAM" id="Phobius"/>
    </source>
</evidence>
<dbReference type="EMBL" id="CP003639">
    <property type="protein sequence ID" value="AFM43437.1"/>
    <property type="molecule type" value="Genomic_DNA"/>
</dbReference>
<dbReference type="KEGG" id="dai:Desaci_4600"/>
<dbReference type="RefSeq" id="WP_014829417.1">
    <property type="nucleotide sequence ID" value="NC_018068.1"/>
</dbReference>
<accession>I4DCB3</accession>
<dbReference type="AlphaFoldDB" id="I4DCB3"/>
<feature type="transmembrane region" description="Helical" evidence="1">
    <location>
        <begin position="121"/>
        <end position="139"/>
    </location>
</feature>
<sequence length="232" mass="25965">MLNVLYLVKKDLLILKRYLWVAVFYGFFALFAFNYLQEGALSAALVGVSYTLISQACAQDDKNRSEIMMLSLPLLRRDIVLAKYLSIFLYAIIGLFSYLLAQTLVSVTGMPINAAKITLPGILGAFSALIILVSIYFPLYFKLGYLRSRMIGMLVFLACFFLIPFVYGLITHSPGTGHSLLLQTLSTALHRLAGWLQSQANWQIAIYLGALNLFLLSLSAGTSLKFYARREF</sequence>
<dbReference type="Proteomes" id="UP000002892">
    <property type="component" value="Chromosome"/>
</dbReference>
<gene>
    <name evidence="2" type="ordered locus">Desaci_4600</name>
</gene>
<feature type="transmembrane region" description="Helical" evidence="1">
    <location>
        <begin position="12"/>
        <end position="33"/>
    </location>
</feature>
<dbReference type="PANTHER" id="PTHR41309:SF2">
    <property type="entry name" value="MEMBRANE PROTEIN"/>
    <property type="match status" value="1"/>
</dbReference>
<dbReference type="InterPro" id="IPR025699">
    <property type="entry name" value="ABC2_memb-like"/>
</dbReference>
<protein>
    <recommendedName>
        <fullName evidence="4">ABC-2 family transporter protein</fullName>
    </recommendedName>
</protein>
<evidence type="ECO:0000313" key="3">
    <source>
        <dbReference type="Proteomes" id="UP000002892"/>
    </source>
</evidence>
<feature type="transmembrane region" description="Helical" evidence="1">
    <location>
        <begin position="79"/>
        <end position="101"/>
    </location>
</feature>
<keyword evidence="1" id="KW-0812">Transmembrane</keyword>
<evidence type="ECO:0000313" key="2">
    <source>
        <dbReference type="EMBL" id="AFM43437.1"/>
    </source>
</evidence>
<dbReference type="STRING" id="646529.Desaci_4600"/>
<keyword evidence="1" id="KW-1133">Transmembrane helix</keyword>
<dbReference type="HOGENOM" id="CLU_102880_1_0_9"/>
<name>I4DCB3_DESAJ</name>
<evidence type="ECO:0008006" key="4">
    <source>
        <dbReference type="Google" id="ProtNLM"/>
    </source>
</evidence>
<organism evidence="2 3">
    <name type="scientific">Desulfosporosinus acidiphilus (strain DSM 22704 / JCM 16185 / SJ4)</name>
    <dbReference type="NCBI Taxonomy" id="646529"/>
    <lineage>
        <taxon>Bacteria</taxon>
        <taxon>Bacillati</taxon>
        <taxon>Bacillota</taxon>
        <taxon>Clostridia</taxon>
        <taxon>Eubacteriales</taxon>
        <taxon>Desulfitobacteriaceae</taxon>
        <taxon>Desulfosporosinus</taxon>
    </lineage>
</organism>
<dbReference type="PANTHER" id="PTHR41309">
    <property type="entry name" value="MEMBRANE PROTEIN-RELATED"/>
    <property type="match status" value="1"/>
</dbReference>
<dbReference type="eggNOG" id="ENOG5032TX7">
    <property type="taxonomic scope" value="Bacteria"/>
</dbReference>
<feature type="transmembrane region" description="Helical" evidence="1">
    <location>
        <begin position="204"/>
        <end position="228"/>
    </location>
</feature>
<feature type="transmembrane region" description="Helical" evidence="1">
    <location>
        <begin position="151"/>
        <end position="170"/>
    </location>
</feature>
<keyword evidence="3" id="KW-1185">Reference proteome</keyword>
<proteinExistence type="predicted"/>
<dbReference type="OrthoDB" id="2917865at2"/>
<dbReference type="Pfam" id="PF13346">
    <property type="entry name" value="ABC2_membrane_5"/>
    <property type="match status" value="1"/>
</dbReference>
<feature type="transmembrane region" description="Helical" evidence="1">
    <location>
        <begin position="39"/>
        <end position="58"/>
    </location>
</feature>
<reference evidence="2 3" key="1">
    <citation type="journal article" date="2012" name="J. Bacteriol.">
        <title>Complete genome sequences of Desulfosporosinus orientis DSM765T, Desulfosporosinus youngiae DSM17734T, Desulfosporosinus meridiei DSM13257T, and Desulfosporosinus acidiphilus DSM22704T.</title>
        <authorList>
            <person name="Pester M."/>
            <person name="Brambilla E."/>
            <person name="Alazard D."/>
            <person name="Rattei T."/>
            <person name="Weinmaier T."/>
            <person name="Han J."/>
            <person name="Lucas S."/>
            <person name="Lapidus A."/>
            <person name="Cheng J.F."/>
            <person name="Goodwin L."/>
            <person name="Pitluck S."/>
            <person name="Peters L."/>
            <person name="Ovchinnikova G."/>
            <person name="Teshima H."/>
            <person name="Detter J.C."/>
            <person name="Han C.S."/>
            <person name="Tapia R."/>
            <person name="Land M.L."/>
            <person name="Hauser L."/>
            <person name="Kyrpides N.C."/>
            <person name="Ivanova N.N."/>
            <person name="Pagani I."/>
            <person name="Huntmann M."/>
            <person name="Wei C.L."/>
            <person name="Davenport K.W."/>
            <person name="Daligault H."/>
            <person name="Chain P.S."/>
            <person name="Chen A."/>
            <person name="Mavromatis K."/>
            <person name="Markowitz V."/>
            <person name="Szeto E."/>
            <person name="Mikhailova N."/>
            <person name="Pati A."/>
            <person name="Wagner M."/>
            <person name="Woyke T."/>
            <person name="Ollivier B."/>
            <person name="Klenk H.P."/>
            <person name="Spring S."/>
            <person name="Loy A."/>
        </authorList>
    </citation>
    <scope>NUCLEOTIDE SEQUENCE [LARGE SCALE GENOMIC DNA]</scope>
    <source>
        <strain evidence="3">DSM 22704 / JCM 16185 / SJ4</strain>
    </source>
</reference>